<evidence type="ECO:0000256" key="2">
    <source>
        <dbReference type="SAM" id="SignalP"/>
    </source>
</evidence>
<keyword evidence="4" id="KW-1185">Reference proteome</keyword>
<accession>A0A1M6NJZ0</accession>
<keyword evidence="2" id="KW-0732">Signal</keyword>
<evidence type="ECO:0000256" key="1">
    <source>
        <dbReference type="SAM" id="Coils"/>
    </source>
</evidence>
<feature type="signal peptide" evidence="2">
    <location>
        <begin position="1"/>
        <end position="24"/>
    </location>
</feature>
<dbReference type="AlphaFoldDB" id="A0A1M6NJZ0"/>
<dbReference type="EMBL" id="FQZO01000011">
    <property type="protein sequence ID" value="SHJ95976.1"/>
    <property type="molecule type" value="Genomic_DNA"/>
</dbReference>
<evidence type="ECO:0000313" key="3">
    <source>
        <dbReference type="EMBL" id="SHJ95976.1"/>
    </source>
</evidence>
<name>A0A1M6NJZ0_9CLOT</name>
<sequence>MNKKVLTLFIASAITFSTSAIALASPKDCPADKRYNSISHKLDKVNPNKKEKDQTFKLSKAEKEKKEAKITEINKNEEALKAKYDEVHASRKEINNKLDTLVTDNKKLTEEQYNSVKKHLEAIKEIQTGMRRPDDLHKKNMEDREEKDVESLMKNLDDKISMQKTKLEGMDKMIIELNEIRKIIG</sequence>
<keyword evidence="1" id="KW-0175">Coiled coil</keyword>
<dbReference type="RefSeq" id="WP_073012148.1">
    <property type="nucleotide sequence ID" value="NZ_FQZO01000011.1"/>
</dbReference>
<protein>
    <submittedName>
        <fullName evidence="3">Uncharacterized protein</fullName>
    </submittedName>
</protein>
<feature type="chain" id="PRO_5012070635" evidence="2">
    <location>
        <begin position="25"/>
        <end position="185"/>
    </location>
</feature>
<feature type="coiled-coil region" evidence="1">
    <location>
        <begin position="58"/>
        <end position="111"/>
    </location>
</feature>
<organism evidence="3 4">
    <name type="scientific">Clostridium amylolyticum</name>
    <dbReference type="NCBI Taxonomy" id="1121298"/>
    <lineage>
        <taxon>Bacteria</taxon>
        <taxon>Bacillati</taxon>
        <taxon>Bacillota</taxon>
        <taxon>Clostridia</taxon>
        <taxon>Eubacteriales</taxon>
        <taxon>Clostridiaceae</taxon>
        <taxon>Clostridium</taxon>
    </lineage>
</organism>
<evidence type="ECO:0000313" key="4">
    <source>
        <dbReference type="Proteomes" id="UP000184080"/>
    </source>
</evidence>
<gene>
    <name evidence="3" type="ORF">SAMN05444401_0241</name>
</gene>
<dbReference type="Proteomes" id="UP000184080">
    <property type="component" value="Unassembled WGS sequence"/>
</dbReference>
<reference evidence="3 4" key="1">
    <citation type="submission" date="2016-11" db="EMBL/GenBank/DDBJ databases">
        <authorList>
            <person name="Jaros S."/>
            <person name="Januszkiewicz K."/>
            <person name="Wedrychowicz H."/>
        </authorList>
    </citation>
    <scope>NUCLEOTIDE SEQUENCE [LARGE SCALE GENOMIC DNA]</scope>
    <source>
        <strain evidence="3 4">DSM 21864</strain>
    </source>
</reference>
<proteinExistence type="predicted"/>